<dbReference type="PANTHER" id="PTHR33840:SF1">
    <property type="entry name" value="TLE1 PHOSPHOLIPASE DOMAIN-CONTAINING PROTEIN"/>
    <property type="match status" value="1"/>
</dbReference>
<dbReference type="InterPro" id="IPR018712">
    <property type="entry name" value="Tle1-like_cat"/>
</dbReference>
<dbReference type="Proteomes" id="UP000319809">
    <property type="component" value="Chromosome"/>
</dbReference>
<evidence type="ECO:0000259" key="1">
    <source>
        <dbReference type="Pfam" id="PF09994"/>
    </source>
</evidence>
<name>A0A4Y5YID9_9GAMM</name>
<dbReference type="AlphaFoldDB" id="A0A4Y5YID9"/>
<gene>
    <name evidence="2" type="ORF">FH971_15590</name>
</gene>
<organism evidence="2 3">
    <name type="scientific">Shewanella polaris</name>
    <dbReference type="NCBI Taxonomy" id="2588449"/>
    <lineage>
        <taxon>Bacteria</taxon>
        <taxon>Pseudomonadati</taxon>
        <taxon>Pseudomonadota</taxon>
        <taxon>Gammaproteobacteria</taxon>
        <taxon>Alteromonadales</taxon>
        <taxon>Shewanellaceae</taxon>
        <taxon>Shewanella</taxon>
    </lineage>
</organism>
<accession>A0A4Y5YID9</accession>
<feature type="domain" description="T6SS Phospholipase effector Tle1-like catalytic" evidence="1">
    <location>
        <begin position="3"/>
        <end position="260"/>
    </location>
</feature>
<protein>
    <submittedName>
        <fullName evidence="2">DUF2235 domain-containing protein</fullName>
    </submittedName>
</protein>
<keyword evidence="3" id="KW-1185">Reference proteome</keyword>
<evidence type="ECO:0000313" key="2">
    <source>
        <dbReference type="EMBL" id="QDE32259.1"/>
    </source>
</evidence>
<proteinExistence type="predicted"/>
<dbReference type="KEGG" id="spol:FH971_15590"/>
<dbReference type="PANTHER" id="PTHR33840">
    <property type="match status" value="1"/>
</dbReference>
<sequence length="345" mass="39215">MNKRIVICADGTWNRPEKDLEKDHATNVLKLARAIKPIADDGVPQQVFYDWGIGSSHDAIIGGITGRGLNKNIMDAYRYIVQNYSAGDEIYLFGFSRGAYTVRCLCGLINNCGIVTRPDAKLIQHAFEHYKMKTKPFSPEGERSVQFRQQHSHPSREVEFVGVWDTVGAMGIPLSFLGMFEDKDEFYDTKLGRNVKVARHALALDEHRSDFEPTIWAPRTSIDIQQVWFVGAHSNIGGSVAPNDDGSTLSDIALQWMISQARAVNLTVELHLSDALLPNPMADIQDSYRSFYRVKKRFIRELDPEKVPILLHQSVKTRWLNDSNYRPKNLVNYIDNHGWPDKLVQ</sequence>
<reference evidence="2 3" key="1">
    <citation type="submission" date="2019-06" db="EMBL/GenBank/DDBJ databases">
        <title>The genome of Shewanella sp. SM1901.</title>
        <authorList>
            <person name="Cha Q."/>
        </authorList>
    </citation>
    <scope>NUCLEOTIDE SEQUENCE [LARGE SCALE GENOMIC DNA]</scope>
    <source>
        <strain evidence="2 3">SM1901</strain>
    </source>
</reference>
<dbReference type="EMBL" id="CP041036">
    <property type="protein sequence ID" value="QDE32259.1"/>
    <property type="molecule type" value="Genomic_DNA"/>
</dbReference>
<dbReference type="RefSeq" id="WP_140234932.1">
    <property type="nucleotide sequence ID" value="NZ_CP041036.1"/>
</dbReference>
<evidence type="ECO:0000313" key="3">
    <source>
        <dbReference type="Proteomes" id="UP000319809"/>
    </source>
</evidence>
<dbReference type="Pfam" id="PF09994">
    <property type="entry name" value="T6SS_Tle1-like_cat"/>
    <property type="match status" value="1"/>
</dbReference>